<evidence type="ECO:0000313" key="3">
    <source>
        <dbReference type="EnsemblProtists" id="PYU1_T008107"/>
    </source>
</evidence>
<proteinExistence type="predicted"/>
<feature type="transmembrane region" description="Helical" evidence="2">
    <location>
        <begin position="87"/>
        <end position="117"/>
    </location>
</feature>
<keyword evidence="2" id="KW-0472">Membrane</keyword>
<keyword evidence="4" id="KW-1185">Reference proteome</keyword>
<accession>K3WT13</accession>
<dbReference type="EMBL" id="GL376619">
    <property type="status" value="NOT_ANNOTATED_CDS"/>
    <property type="molecule type" value="Genomic_DNA"/>
</dbReference>
<evidence type="ECO:0000313" key="4">
    <source>
        <dbReference type="Proteomes" id="UP000019132"/>
    </source>
</evidence>
<keyword evidence="2" id="KW-1133">Transmembrane helix</keyword>
<protein>
    <submittedName>
        <fullName evidence="3">Uncharacterized protein</fullName>
    </submittedName>
</protein>
<dbReference type="VEuPathDB" id="FungiDB:PYU1_G008091"/>
<feature type="region of interest" description="Disordered" evidence="1">
    <location>
        <begin position="1"/>
        <end position="27"/>
    </location>
</feature>
<feature type="transmembrane region" description="Helical" evidence="2">
    <location>
        <begin position="221"/>
        <end position="239"/>
    </location>
</feature>
<name>K3WT13_GLOUD</name>
<dbReference type="AlphaFoldDB" id="K3WT13"/>
<dbReference type="InParanoid" id="K3WT13"/>
<reference evidence="4" key="2">
    <citation type="submission" date="2010-04" db="EMBL/GenBank/DDBJ databases">
        <authorList>
            <person name="Buell R."/>
            <person name="Hamilton J."/>
            <person name="Hostetler J."/>
        </authorList>
    </citation>
    <scope>NUCLEOTIDE SEQUENCE [LARGE SCALE GENOMIC DNA]</scope>
    <source>
        <strain evidence="4">DAOM:BR144</strain>
    </source>
</reference>
<reference evidence="4" key="1">
    <citation type="journal article" date="2010" name="Genome Biol.">
        <title>Genome sequence of the necrotrophic plant pathogen Pythium ultimum reveals original pathogenicity mechanisms and effector repertoire.</title>
        <authorList>
            <person name="Levesque C.A."/>
            <person name="Brouwer H."/>
            <person name="Cano L."/>
            <person name="Hamilton J.P."/>
            <person name="Holt C."/>
            <person name="Huitema E."/>
            <person name="Raffaele S."/>
            <person name="Robideau G.P."/>
            <person name="Thines M."/>
            <person name="Win J."/>
            <person name="Zerillo M.M."/>
            <person name="Beakes G.W."/>
            <person name="Boore J.L."/>
            <person name="Busam D."/>
            <person name="Dumas B."/>
            <person name="Ferriera S."/>
            <person name="Fuerstenberg S.I."/>
            <person name="Gachon C.M."/>
            <person name="Gaulin E."/>
            <person name="Govers F."/>
            <person name="Grenville-Briggs L."/>
            <person name="Horner N."/>
            <person name="Hostetler J."/>
            <person name="Jiang R.H."/>
            <person name="Johnson J."/>
            <person name="Krajaejun T."/>
            <person name="Lin H."/>
            <person name="Meijer H.J."/>
            <person name="Moore B."/>
            <person name="Morris P."/>
            <person name="Phuntmart V."/>
            <person name="Puiu D."/>
            <person name="Shetty J."/>
            <person name="Stajich J.E."/>
            <person name="Tripathy S."/>
            <person name="Wawra S."/>
            <person name="van West P."/>
            <person name="Whitty B.R."/>
            <person name="Coutinho P.M."/>
            <person name="Henrissat B."/>
            <person name="Martin F."/>
            <person name="Thomas P.D."/>
            <person name="Tyler B.M."/>
            <person name="De Vries R.P."/>
            <person name="Kamoun S."/>
            <person name="Yandell M."/>
            <person name="Tisserat N."/>
            <person name="Buell C.R."/>
        </authorList>
    </citation>
    <scope>NUCLEOTIDE SEQUENCE</scope>
    <source>
        <strain evidence="4">DAOM:BR144</strain>
    </source>
</reference>
<evidence type="ECO:0000256" key="1">
    <source>
        <dbReference type="SAM" id="MobiDB-lite"/>
    </source>
</evidence>
<dbReference type="OMA" id="CHYLTGY"/>
<evidence type="ECO:0000256" key="2">
    <source>
        <dbReference type="SAM" id="Phobius"/>
    </source>
</evidence>
<organism evidence="3 4">
    <name type="scientific">Globisporangium ultimum (strain ATCC 200006 / CBS 805.95 / DAOM BR144)</name>
    <name type="common">Pythium ultimum</name>
    <dbReference type="NCBI Taxonomy" id="431595"/>
    <lineage>
        <taxon>Eukaryota</taxon>
        <taxon>Sar</taxon>
        <taxon>Stramenopiles</taxon>
        <taxon>Oomycota</taxon>
        <taxon>Peronosporomycetes</taxon>
        <taxon>Pythiales</taxon>
        <taxon>Pythiaceae</taxon>
        <taxon>Globisporangium</taxon>
    </lineage>
</organism>
<reference evidence="3" key="3">
    <citation type="submission" date="2015-02" db="UniProtKB">
        <authorList>
            <consortium name="EnsemblProtists"/>
        </authorList>
    </citation>
    <scope>IDENTIFICATION</scope>
    <source>
        <strain evidence="3">DAOM BR144</strain>
    </source>
</reference>
<dbReference type="Proteomes" id="UP000019132">
    <property type="component" value="Unassembled WGS sequence"/>
</dbReference>
<feature type="transmembrane region" description="Helical" evidence="2">
    <location>
        <begin position="161"/>
        <end position="182"/>
    </location>
</feature>
<dbReference type="eggNOG" id="ENOG502R1Z4">
    <property type="taxonomic scope" value="Eukaryota"/>
</dbReference>
<sequence length="416" mass="47020">MTVTVKTTSVTTTTTTRSSSGKESSSLLHGKTLGGAWHNVESVSDATYVRFLNARLPNTKENRERVRTSKRRAGDLKLPAHYNAEDWFAMFISLFIVPVGIAMYFVLWALTLPGFIIASLYLASFPKPLRIIERTKGYYLYSVFQFLLAIPALLVTFVYWVYLFVLIMPTTLLFSILTWRIANVSTNWAALKAMRQSTGFTWNDILVSTMGAMYRQGLGEFVFYFPAVVVIVPVLKYLFTCNPFLHRLTPKYINQWTVPLGLTDDQAVASAVQSISWTAHVEKDRADIDNDRFAAHYPLTPAGRAKPAAVGVQFTNSIVNFTKTTHNIAGTGLRSESGKRGIYVVELFFWNPCHMVTGYVEVNVQFEGSIEHPMWCFTGDNYWGNRFYKNVDNLFWNYAPEAGEYFSGHGNAPVSR</sequence>
<keyword evidence="2" id="KW-0812">Transmembrane</keyword>
<feature type="transmembrane region" description="Helical" evidence="2">
    <location>
        <begin position="138"/>
        <end position="155"/>
    </location>
</feature>
<dbReference type="HOGENOM" id="CLU_038883_0_0_1"/>
<feature type="compositionally biased region" description="Low complexity" evidence="1">
    <location>
        <begin position="1"/>
        <end position="26"/>
    </location>
</feature>
<dbReference type="EnsemblProtists" id="PYU1_T008107">
    <property type="protein sequence ID" value="PYU1_T008107"/>
    <property type="gene ID" value="PYU1_G008091"/>
</dbReference>